<sequence>MKSDKQRLLTILLLVLTSTLPLSTVYGASVLKITMDELLTGSEFIFEGRVLSVESKQTGPKRIHTFVTCEIKEIIKGEYPEQTITLRFLGGAVGNLTMAVSDIQIPRDGERGVYFVESLERNQVHPLYGWSQGHFTVTADDTGIERIMTSKNQPVTRISFDADSVQPSNETRRVKAFSRGVATGVTVEQNREETKGLPLNEFKQALRKRLNETNP</sequence>
<dbReference type="OrthoDB" id="7063142at2"/>
<dbReference type="STRING" id="879212.DespoDRAFT_01488"/>
<keyword evidence="2" id="KW-1185">Reference proteome</keyword>
<gene>
    <name evidence="1" type="ORF">DespoDRAFT_01488</name>
</gene>
<dbReference type="AlphaFoldDB" id="I5B1R1"/>
<reference evidence="1 2" key="1">
    <citation type="submission" date="2011-09" db="EMBL/GenBank/DDBJ databases">
        <authorList>
            <consortium name="US DOE Joint Genome Institute (JGI-PGF)"/>
            <person name="Lucas S."/>
            <person name="Han J."/>
            <person name="Lapidus A."/>
            <person name="Cheng J.-F."/>
            <person name="Goodwin L."/>
            <person name="Pitluck S."/>
            <person name="Peters L."/>
            <person name="Land M.L."/>
            <person name="Hauser L."/>
            <person name="Orellana R."/>
            <person name="Lovley D."/>
            <person name="Woyke T.J."/>
        </authorList>
    </citation>
    <scope>NUCLEOTIDE SEQUENCE [LARGE SCALE GENOMIC DNA]</scope>
    <source>
        <strain evidence="1 2">2ac9</strain>
    </source>
</reference>
<reference evidence="1 2" key="2">
    <citation type="submission" date="2012-02" db="EMBL/GenBank/DDBJ databases">
        <title>Improved High-Quality Draft sequence of Desulfobacter postgatei 2ac9.</title>
        <authorList>
            <consortium name="US DOE Joint Genome Institute"/>
            <person name="Lucas S."/>
            <person name="Han J."/>
            <person name="Lapidus A."/>
            <person name="Cheng J.-F."/>
            <person name="Goodwin L."/>
            <person name="Pitluck S."/>
            <person name="Peters L."/>
            <person name="Ovchinnikova G."/>
            <person name="Held B."/>
            <person name="Detter J.C."/>
            <person name="Han C."/>
            <person name="Tapia R."/>
            <person name="Land M."/>
            <person name="Hauser L."/>
            <person name="Kyrpides N."/>
            <person name="Ivanova N."/>
            <person name="Pagani I."/>
            <person name="Orellana R."/>
            <person name="Lovley D."/>
            <person name="Woyke T."/>
        </authorList>
    </citation>
    <scope>NUCLEOTIDE SEQUENCE [LARGE SCALE GENOMIC DNA]</scope>
    <source>
        <strain evidence="1 2">2ac9</strain>
    </source>
</reference>
<dbReference type="Proteomes" id="UP000005778">
    <property type="component" value="Chromosome"/>
</dbReference>
<organism evidence="1 2">
    <name type="scientific">Desulfobacter postgatei 2ac9</name>
    <dbReference type="NCBI Taxonomy" id="879212"/>
    <lineage>
        <taxon>Bacteria</taxon>
        <taxon>Pseudomonadati</taxon>
        <taxon>Thermodesulfobacteriota</taxon>
        <taxon>Desulfobacteria</taxon>
        <taxon>Desulfobacterales</taxon>
        <taxon>Desulfobacteraceae</taxon>
        <taxon>Desulfobacter</taxon>
    </lineage>
</organism>
<name>I5B1R1_9BACT</name>
<accession>I5B1R1</accession>
<dbReference type="HOGENOM" id="CLU_1359883_0_0_7"/>
<dbReference type="EMBL" id="CM001488">
    <property type="protein sequence ID" value="EIM63424.1"/>
    <property type="molecule type" value="Genomic_DNA"/>
</dbReference>
<protein>
    <submittedName>
        <fullName evidence="1">Uncharacterized protein</fullName>
    </submittedName>
</protein>
<evidence type="ECO:0000313" key="2">
    <source>
        <dbReference type="Proteomes" id="UP000005778"/>
    </source>
</evidence>
<proteinExistence type="predicted"/>
<evidence type="ECO:0000313" key="1">
    <source>
        <dbReference type="EMBL" id="EIM63424.1"/>
    </source>
</evidence>
<dbReference type="eggNOG" id="ENOG5033BBN">
    <property type="taxonomic scope" value="Bacteria"/>
</dbReference>
<dbReference type="RefSeq" id="WP_004072488.1">
    <property type="nucleotide sequence ID" value="NZ_CM001488.1"/>
</dbReference>